<proteinExistence type="predicted"/>
<keyword evidence="1" id="KW-1133">Transmembrane helix</keyword>
<reference evidence="2" key="1">
    <citation type="submission" date="2019-09" db="EMBL/GenBank/DDBJ databases">
        <title>Characterisation of the sponge microbiome using genome-centric metagenomics.</title>
        <authorList>
            <person name="Engelberts J.P."/>
            <person name="Robbins S.J."/>
            <person name="De Goeij J.M."/>
            <person name="Aranda M."/>
            <person name="Bell S.C."/>
            <person name="Webster N.S."/>
        </authorList>
    </citation>
    <scope>NUCLEOTIDE SEQUENCE</scope>
    <source>
        <strain evidence="2">SB0662_bin_9</strain>
    </source>
</reference>
<name>A0A6B1DT02_9CHLR</name>
<evidence type="ECO:0000256" key="1">
    <source>
        <dbReference type="SAM" id="Phobius"/>
    </source>
</evidence>
<dbReference type="AlphaFoldDB" id="A0A6B1DT02"/>
<feature type="transmembrane region" description="Helical" evidence="1">
    <location>
        <begin position="12"/>
        <end position="35"/>
    </location>
</feature>
<evidence type="ECO:0000313" key="2">
    <source>
        <dbReference type="EMBL" id="MYD90371.1"/>
    </source>
</evidence>
<dbReference type="EMBL" id="VXPY01000059">
    <property type="protein sequence ID" value="MYD90371.1"/>
    <property type="molecule type" value="Genomic_DNA"/>
</dbReference>
<accession>A0A6B1DT02</accession>
<keyword evidence="1" id="KW-0812">Transmembrane</keyword>
<gene>
    <name evidence="2" type="ORF">F4Y08_08575</name>
</gene>
<organism evidence="2">
    <name type="scientific">Caldilineaceae bacterium SB0662_bin_9</name>
    <dbReference type="NCBI Taxonomy" id="2605258"/>
    <lineage>
        <taxon>Bacteria</taxon>
        <taxon>Bacillati</taxon>
        <taxon>Chloroflexota</taxon>
        <taxon>Caldilineae</taxon>
        <taxon>Caldilineales</taxon>
        <taxon>Caldilineaceae</taxon>
    </lineage>
</organism>
<feature type="transmembrane region" description="Helical" evidence="1">
    <location>
        <begin position="55"/>
        <end position="73"/>
    </location>
</feature>
<keyword evidence="1" id="KW-0472">Membrane</keyword>
<protein>
    <submittedName>
        <fullName evidence="2">Uncharacterized protein</fullName>
    </submittedName>
</protein>
<comment type="caution">
    <text evidence="2">The sequence shown here is derived from an EMBL/GenBank/DDBJ whole genome shotgun (WGS) entry which is preliminary data.</text>
</comment>
<sequence>MSDLQKRGLVMAAWLAASFLFAVFFIEDFVRDILIRPMMYTAWVAELFVRSLPQYLFWGLFVLVAAIWGLRLIRFRAPRRPRMRTVLIGQQGPVARWQGQLRRARMLDYGRFNLNRSLRKLVLDLTVTEAEEDLSGPATGESPREPDVPEELRPLLIVRGDEEFERRGLADRLLDLVPKPRTAQAEYRRAPEAVAQYLENRLGMTGRHSEKG</sequence>